<evidence type="ECO:0000313" key="10">
    <source>
        <dbReference type="EMBL" id="RKS86599.1"/>
    </source>
</evidence>
<sequence>MASEDRDWLFWALKQIDADTRRSSDTHLLRVPAPNHPGIDIYLKDESTHPSGSLKHRLARSLYLYALCNGWIGPSTTVTESSSGSTAVSEAYFAQLLGLRFIAVMPESTACSKIEAIRFYGGDAHFVERATDATPTAAKLAKELGGHFMDQFTYAERATDWRGNNKIAESLFQQMTAERFPEPTWIVCGAGTGGTSATLGRFARYHRHATRICIADPVGSVFHQHYHDRSVCATEACGSVIEGIGRATLEASFLPDVIDRAIPVADADSIATARVISRVIGKPCGGSTGTNIWAVMQIAREMEAAGETGSIVSILCDQGDRYRDTYFEDDWVRDKGFDLGSATQAAEAFFGFV</sequence>
<dbReference type="Gene3D" id="3.40.50.1100">
    <property type="match status" value="2"/>
</dbReference>
<accession>A0AAD1G266</accession>
<dbReference type="EC" id="4.4.1.1" evidence="7"/>
<keyword evidence="5 7" id="KW-0456">Lyase</keyword>
<dbReference type="GO" id="GO:0005737">
    <property type="term" value="C:cytoplasm"/>
    <property type="evidence" value="ECO:0007669"/>
    <property type="project" value="UniProtKB-SubCell"/>
</dbReference>
<dbReference type="InterPro" id="IPR047586">
    <property type="entry name" value="Cds1"/>
</dbReference>
<dbReference type="AlphaFoldDB" id="A0AAD1G266"/>
<reference evidence="9 11" key="1">
    <citation type="submission" date="2018-06" db="EMBL/GenBank/DDBJ databases">
        <title>Complete Genome Sequence of the Microcystin-Degrading Bacterium Sphingosinicella microcystinivorans Strain B-9.</title>
        <authorList>
            <person name="Jin H."/>
            <person name="Nishizawa T."/>
            <person name="Guo Y."/>
            <person name="Nishizawa A."/>
            <person name="Park H."/>
            <person name="Kato H."/>
            <person name="Tsuji K."/>
            <person name="Harada K."/>
        </authorList>
    </citation>
    <scope>NUCLEOTIDE SEQUENCE [LARGE SCALE GENOMIC DNA]</scope>
    <source>
        <strain evidence="9 11">B9</strain>
    </source>
</reference>
<dbReference type="InterPro" id="IPR050214">
    <property type="entry name" value="Cys_Synth/Cystath_Beta-Synth"/>
</dbReference>
<reference evidence="10 12" key="2">
    <citation type="submission" date="2018-10" db="EMBL/GenBank/DDBJ databases">
        <title>Genomic Encyclopedia of Type Strains, Phase IV (KMG-IV): sequencing the most valuable type-strain genomes for metagenomic binning, comparative biology and taxonomic classification.</title>
        <authorList>
            <person name="Goeker M."/>
        </authorList>
    </citation>
    <scope>NUCLEOTIDE SEQUENCE [LARGE SCALE GENOMIC DNA]</scope>
    <source>
        <strain evidence="10 12">DSM 19791</strain>
    </source>
</reference>
<evidence type="ECO:0000313" key="9">
    <source>
        <dbReference type="EMBL" id="BBE35291.1"/>
    </source>
</evidence>
<comment type="cofactor">
    <cofactor evidence="1 7">
        <name>pyridoxal 5'-phosphate</name>
        <dbReference type="ChEBI" id="CHEBI:597326"/>
    </cofactor>
</comment>
<evidence type="ECO:0000313" key="12">
    <source>
        <dbReference type="Proteomes" id="UP000276029"/>
    </source>
</evidence>
<evidence type="ECO:0000256" key="1">
    <source>
        <dbReference type="ARBA" id="ARBA00001933"/>
    </source>
</evidence>
<keyword evidence="4 7" id="KW-0663">Pyridoxal phosphate</keyword>
<comment type="subcellular location">
    <subcellularLocation>
        <location evidence="2">Cytoplasm</location>
    </subcellularLocation>
</comment>
<feature type="modified residue" description="N6-(pyridoxal phosphate)lysine" evidence="7">
    <location>
        <position position="55"/>
    </location>
</feature>
<protein>
    <recommendedName>
        <fullName evidence="7">L-cysteine desulfhydrase Cds1</fullName>
        <ecNumber evidence="7">4.4.1.1</ecNumber>
    </recommendedName>
</protein>
<name>A0AAD1G266_SPHMI</name>
<dbReference type="PANTHER" id="PTHR10314">
    <property type="entry name" value="CYSTATHIONINE BETA-SYNTHASE"/>
    <property type="match status" value="1"/>
</dbReference>
<proteinExistence type="inferred from homology"/>
<evidence type="ECO:0000256" key="5">
    <source>
        <dbReference type="ARBA" id="ARBA00023239"/>
    </source>
</evidence>
<comment type="function">
    <text evidence="6">A cysteine desulfhydrase that generates hydrogen sulfide, H(2)S. The H(2)S produced by this enzyme stimulates respiration in M.tuberculosis, mediated primarily via cytochrome bd with a lesser contribution from cytochrome bc1/aa3. H(2)S modulates the balance between respiration and glycolysis, and also contributes to redox homeostasis. Probably eliminates toxic levels of Cys (which can induce oxidative stress).</text>
</comment>
<dbReference type="InterPro" id="IPR001926">
    <property type="entry name" value="TrpB-like_PALP"/>
</dbReference>
<comment type="catalytic activity">
    <reaction evidence="7">
        <text>L-cysteine + H2O = hydrogen sulfide + pyruvate + NH4(+) + H(+)</text>
        <dbReference type="Rhea" id="RHEA:24931"/>
        <dbReference type="ChEBI" id="CHEBI:15361"/>
        <dbReference type="ChEBI" id="CHEBI:15377"/>
        <dbReference type="ChEBI" id="CHEBI:15378"/>
        <dbReference type="ChEBI" id="CHEBI:28938"/>
        <dbReference type="ChEBI" id="CHEBI:29919"/>
        <dbReference type="ChEBI" id="CHEBI:35235"/>
        <dbReference type="EC" id="4.4.1.1"/>
    </reaction>
</comment>
<dbReference type="InterPro" id="IPR036052">
    <property type="entry name" value="TrpB-like_PALP_sf"/>
</dbReference>
<dbReference type="GO" id="GO:0019450">
    <property type="term" value="P:L-cysteine catabolic process to pyruvate"/>
    <property type="evidence" value="ECO:0007669"/>
    <property type="project" value="UniProtKB-UniRule"/>
</dbReference>
<gene>
    <name evidence="7" type="primary">cds1</name>
    <name evidence="10" type="ORF">DFR51_3313</name>
    <name evidence="9" type="ORF">SmB9_29490</name>
</gene>
<dbReference type="KEGG" id="smic:SmB9_29490"/>
<comment type="similarity">
    <text evidence="7">Belongs to the cysteine synthase/cystathionine beta-synthase family. Cds1 subfamily.</text>
</comment>
<dbReference type="EMBL" id="AP018711">
    <property type="protein sequence ID" value="BBE35291.1"/>
    <property type="molecule type" value="Genomic_DNA"/>
</dbReference>
<evidence type="ECO:0000256" key="7">
    <source>
        <dbReference type="HAMAP-Rule" id="MF_00868"/>
    </source>
</evidence>
<dbReference type="GO" id="GO:0030170">
    <property type="term" value="F:pyridoxal phosphate binding"/>
    <property type="evidence" value="ECO:0007669"/>
    <property type="project" value="UniProtKB-UniRule"/>
</dbReference>
<evidence type="ECO:0000256" key="3">
    <source>
        <dbReference type="ARBA" id="ARBA00022490"/>
    </source>
</evidence>
<evidence type="ECO:0000313" key="11">
    <source>
        <dbReference type="Proteomes" id="UP000275727"/>
    </source>
</evidence>
<dbReference type="Pfam" id="PF00291">
    <property type="entry name" value="PALP"/>
    <property type="match status" value="1"/>
</dbReference>
<dbReference type="GO" id="GO:0016829">
    <property type="term" value="F:lyase activity"/>
    <property type="evidence" value="ECO:0007669"/>
    <property type="project" value="UniProtKB-KW"/>
</dbReference>
<organism evidence="9 11">
    <name type="scientific">Sphingosinicella microcystinivorans</name>
    <dbReference type="NCBI Taxonomy" id="335406"/>
    <lineage>
        <taxon>Bacteria</taxon>
        <taxon>Pseudomonadati</taxon>
        <taxon>Pseudomonadota</taxon>
        <taxon>Alphaproteobacteria</taxon>
        <taxon>Sphingomonadales</taxon>
        <taxon>Sphingosinicellaceae</taxon>
        <taxon>Sphingosinicella</taxon>
    </lineage>
</organism>
<evidence type="ECO:0000256" key="6">
    <source>
        <dbReference type="ARBA" id="ARBA00055251"/>
    </source>
</evidence>
<evidence type="ECO:0000259" key="8">
    <source>
        <dbReference type="Pfam" id="PF00291"/>
    </source>
</evidence>
<dbReference type="Proteomes" id="UP000276029">
    <property type="component" value="Unassembled WGS sequence"/>
</dbReference>
<dbReference type="SUPFAM" id="SSF53686">
    <property type="entry name" value="Tryptophan synthase beta subunit-like PLP-dependent enzymes"/>
    <property type="match status" value="1"/>
</dbReference>
<dbReference type="EMBL" id="RBWX01000010">
    <property type="protein sequence ID" value="RKS86599.1"/>
    <property type="molecule type" value="Genomic_DNA"/>
</dbReference>
<keyword evidence="12" id="KW-1185">Reference proteome</keyword>
<dbReference type="RefSeq" id="WP_121053140.1">
    <property type="nucleotide sequence ID" value="NZ_AP018711.1"/>
</dbReference>
<dbReference type="Proteomes" id="UP000275727">
    <property type="component" value="Chromosome"/>
</dbReference>
<dbReference type="HAMAP" id="MF_00868">
    <property type="entry name" value="Cds1"/>
    <property type="match status" value="1"/>
</dbReference>
<evidence type="ECO:0000256" key="2">
    <source>
        <dbReference type="ARBA" id="ARBA00004496"/>
    </source>
</evidence>
<dbReference type="FunFam" id="3.40.50.1100:FF:000015">
    <property type="entry name" value="Cysteine synthase B"/>
    <property type="match status" value="1"/>
</dbReference>
<keyword evidence="3 7" id="KW-0963">Cytoplasm</keyword>
<comment type="function">
    <text evidence="7">A cysteine desulfhydrase that generates hydrogen sulfide, H(2)S. The H(2)S produced by this enzyme may modulate central metabolism.</text>
</comment>
<feature type="domain" description="Tryptophan synthase beta chain-like PALP" evidence="8">
    <location>
        <begin position="25"/>
        <end position="317"/>
    </location>
</feature>
<evidence type="ECO:0000256" key="4">
    <source>
        <dbReference type="ARBA" id="ARBA00022898"/>
    </source>
</evidence>